<dbReference type="EMBL" id="BFAZ01000009">
    <property type="protein sequence ID" value="GBF42561.1"/>
    <property type="molecule type" value="Genomic_DNA"/>
</dbReference>
<evidence type="ECO:0000313" key="5">
    <source>
        <dbReference type="Proteomes" id="UP000245206"/>
    </source>
</evidence>
<reference evidence="5" key="1">
    <citation type="journal article" date="2019" name="Microbiol. Immunol.">
        <title>Molecular and phenotypic characterization of Leptospira johnsonii sp. nov., Leptospira ellinghausenii sp. nov. and Leptospira ryugenii sp. nov. isolated from soil and water in Japan.</title>
        <authorList>
            <person name="Masuzawa T."/>
            <person name="Saito M."/>
            <person name="Nakao R."/>
            <person name="Nikaido Y."/>
            <person name="Matsumoto M."/>
            <person name="Ogawa M."/>
            <person name="Yokoyama M."/>
            <person name="Hidaka Y."/>
            <person name="Tomita J."/>
            <person name="Sakakibara K."/>
            <person name="Suzuki K."/>
            <person name="Yasuda S."/>
            <person name="Sato H."/>
            <person name="Yamaguchi M."/>
            <person name="Yoshida S.I."/>
            <person name="Koizumi N."/>
            <person name="Kawamura Y."/>
        </authorList>
    </citation>
    <scope>NUCLEOTIDE SEQUENCE [LARGE SCALE GENOMIC DNA]</scope>
    <source>
        <strain evidence="5">E18</strain>
    </source>
</reference>
<dbReference type="OrthoDB" id="9759232at2"/>
<gene>
    <name evidence="4" type="ORF">LPTSP2_18490</name>
</gene>
<evidence type="ECO:0000256" key="2">
    <source>
        <dbReference type="PROSITE-ProRule" id="PRU00169"/>
    </source>
</evidence>
<feature type="modified residue" description="4-aspartylphosphate" evidence="2">
    <location>
        <position position="53"/>
    </location>
</feature>
<dbReference type="GO" id="GO:0000160">
    <property type="term" value="P:phosphorelay signal transduction system"/>
    <property type="evidence" value="ECO:0007669"/>
    <property type="project" value="InterPro"/>
</dbReference>
<evidence type="ECO:0000259" key="3">
    <source>
        <dbReference type="PROSITE" id="PS50110"/>
    </source>
</evidence>
<organism evidence="4 5">
    <name type="scientific">Leptospira ellinghausenii</name>
    <dbReference type="NCBI Taxonomy" id="1917822"/>
    <lineage>
        <taxon>Bacteria</taxon>
        <taxon>Pseudomonadati</taxon>
        <taxon>Spirochaetota</taxon>
        <taxon>Spirochaetia</taxon>
        <taxon>Leptospirales</taxon>
        <taxon>Leptospiraceae</taxon>
        <taxon>Leptospira</taxon>
    </lineage>
</organism>
<keyword evidence="1 2" id="KW-0597">Phosphoprotein</keyword>
<dbReference type="InterPro" id="IPR050595">
    <property type="entry name" value="Bact_response_regulator"/>
</dbReference>
<dbReference type="PROSITE" id="PS50110">
    <property type="entry name" value="RESPONSE_REGULATORY"/>
    <property type="match status" value="1"/>
</dbReference>
<evidence type="ECO:0000256" key="1">
    <source>
        <dbReference type="ARBA" id="ARBA00022553"/>
    </source>
</evidence>
<feature type="domain" description="Response regulatory" evidence="3">
    <location>
        <begin position="3"/>
        <end position="120"/>
    </location>
</feature>
<evidence type="ECO:0000313" key="4">
    <source>
        <dbReference type="EMBL" id="GBF42561.1"/>
    </source>
</evidence>
<proteinExistence type="predicted"/>
<dbReference type="PANTHER" id="PTHR44591:SF3">
    <property type="entry name" value="RESPONSE REGULATORY DOMAIN-CONTAINING PROTEIN"/>
    <property type="match status" value="1"/>
</dbReference>
<dbReference type="SUPFAM" id="SSF52172">
    <property type="entry name" value="CheY-like"/>
    <property type="match status" value="1"/>
</dbReference>
<dbReference type="AlphaFoldDB" id="A0A2P2DD43"/>
<protein>
    <submittedName>
        <fullName evidence="4">Response regulator receiver domain-containing protein</fullName>
    </submittedName>
</protein>
<keyword evidence="5" id="KW-1185">Reference proteome</keyword>
<dbReference type="SMART" id="SM00448">
    <property type="entry name" value="REC"/>
    <property type="match status" value="1"/>
</dbReference>
<dbReference type="InterPro" id="IPR011006">
    <property type="entry name" value="CheY-like_superfamily"/>
</dbReference>
<name>A0A2P2DD43_9LEPT</name>
<accession>A0A2P2DD43</accession>
<dbReference type="RefSeq" id="WP_108959661.1">
    <property type="nucleotide sequence ID" value="NZ_BFAZ01000009.1"/>
</dbReference>
<dbReference type="Pfam" id="PF00072">
    <property type="entry name" value="Response_reg"/>
    <property type="match status" value="1"/>
</dbReference>
<dbReference type="Gene3D" id="3.40.50.2300">
    <property type="match status" value="1"/>
</dbReference>
<dbReference type="InterPro" id="IPR001789">
    <property type="entry name" value="Sig_transdc_resp-reg_receiver"/>
</dbReference>
<sequence>MSHILVVDDSPAVLKIVRLALSSQGHNIIICDSGEIALETLKTNPKIGLGIFDFNMPGISGIELIQKSKKIMTHVNFKILILSVENKPEIISKALLEGADAWIVKPFKNEDLIIKVNELVEVYDSF</sequence>
<comment type="caution">
    <text evidence="4">The sequence shown here is derived from an EMBL/GenBank/DDBJ whole genome shotgun (WGS) entry which is preliminary data.</text>
</comment>
<dbReference type="PANTHER" id="PTHR44591">
    <property type="entry name" value="STRESS RESPONSE REGULATOR PROTEIN 1"/>
    <property type="match status" value="1"/>
</dbReference>
<dbReference type="Proteomes" id="UP000245206">
    <property type="component" value="Unassembled WGS sequence"/>
</dbReference>